<accession>A0A226DEW6</accession>
<reference evidence="7 8" key="1">
    <citation type="submission" date="2015-12" db="EMBL/GenBank/DDBJ databases">
        <title>The genome of Folsomia candida.</title>
        <authorList>
            <person name="Faddeeva A."/>
            <person name="Derks M.F."/>
            <person name="Anvar Y."/>
            <person name="Smit S."/>
            <person name="Van Straalen N."/>
            <person name="Roelofs D."/>
        </authorList>
    </citation>
    <scope>NUCLEOTIDE SEQUENCE [LARGE SCALE GENOMIC DNA]</scope>
    <source>
        <strain evidence="7 8">VU population</strain>
        <tissue evidence="7">Whole body</tissue>
    </source>
</reference>
<proteinExistence type="predicted"/>
<dbReference type="PANTHER" id="PTHR24379:SF121">
    <property type="entry name" value="C2H2-TYPE DOMAIN-CONTAINING PROTEIN"/>
    <property type="match status" value="1"/>
</dbReference>
<dbReference type="Gene3D" id="3.30.160.60">
    <property type="entry name" value="Classic Zinc Finger"/>
    <property type="match status" value="4"/>
</dbReference>
<dbReference type="AlphaFoldDB" id="A0A226DEW6"/>
<dbReference type="PROSITE" id="PS00028">
    <property type="entry name" value="ZINC_FINGER_C2H2_1"/>
    <property type="match status" value="3"/>
</dbReference>
<feature type="domain" description="C2H2-type" evidence="6">
    <location>
        <begin position="34"/>
        <end position="56"/>
    </location>
</feature>
<dbReference type="OrthoDB" id="5977552at2759"/>
<dbReference type="PANTHER" id="PTHR24379">
    <property type="entry name" value="KRAB AND ZINC FINGER DOMAIN-CONTAINING"/>
    <property type="match status" value="1"/>
</dbReference>
<evidence type="ECO:0000256" key="5">
    <source>
        <dbReference type="PROSITE-ProRule" id="PRU00042"/>
    </source>
</evidence>
<keyword evidence="3 5" id="KW-0863">Zinc-finger</keyword>
<keyword evidence="4" id="KW-0862">Zinc</keyword>
<feature type="domain" description="C2H2-type" evidence="6">
    <location>
        <begin position="106"/>
        <end position="134"/>
    </location>
</feature>
<comment type="caution">
    <text evidence="7">The sequence shown here is derived from an EMBL/GenBank/DDBJ whole genome shotgun (WGS) entry which is preliminary data.</text>
</comment>
<keyword evidence="8" id="KW-1185">Reference proteome</keyword>
<dbReference type="STRING" id="158441.A0A226DEW6"/>
<name>A0A226DEW6_FOLCA</name>
<keyword evidence="1" id="KW-0479">Metal-binding</keyword>
<protein>
    <submittedName>
        <fullName evidence="7">Zinc finger and BTB domain-containing protein 49</fullName>
    </submittedName>
</protein>
<evidence type="ECO:0000256" key="3">
    <source>
        <dbReference type="ARBA" id="ARBA00022771"/>
    </source>
</evidence>
<feature type="domain" description="C2H2-type" evidence="6">
    <location>
        <begin position="172"/>
        <end position="199"/>
    </location>
</feature>
<dbReference type="SUPFAM" id="SSF57667">
    <property type="entry name" value="beta-beta-alpha zinc fingers"/>
    <property type="match status" value="4"/>
</dbReference>
<dbReference type="GO" id="GO:0008270">
    <property type="term" value="F:zinc ion binding"/>
    <property type="evidence" value="ECO:0007669"/>
    <property type="project" value="UniProtKB-KW"/>
</dbReference>
<dbReference type="SMART" id="SM00355">
    <property type="entry name" value="ZnF_C2H2"/>
    <property type="match status" value="6"/>
</dbReference>
<keyword evidence="2" id="KW-0677">Repeat</keyword>
<evidence type="ECO:0000313" key="7">
    <source>
        <dbReference type="EMBL" id="OXA42736.1"/>
    </source>
</evidence>
<dbReference type="PROSITE" id="PS50157">
    <property type="entry name" value="ZINC_FINGER_C2H2_2"/>
    <property type="match status" value="3"/>
</dbReference>
<gene>
    <name evidence="7" type="ORF">Fcan01_22445</name>
</gene>
<evidence type="ECO:0000259" key="6">
    <source>
        <dbReference type="PROSITE" id="PS50157"/>
    </source>
</evidence>
<evidence type="ECO:0000256" key="2">
    <source>
        <dbReference type="ARBA" id="ARBA00022737"/>
    </source>
</evidence>
<dbReference type="Proteomes" id="UP000198287">
    <property type="component" value="Unassembled WGS sequence"/>
</dbReference>
<evidence type="ECO:0000256" key="4">
    <source>
        <dbReference type="ARBA" id="ARBA00022833"/>
    </source>
</evidence>
<dbReference type="EMBL" id="LNIX01000025">
    <property type="protein sequence ID" value="OXA42736.1"/>
    <property type="molecule type" value="Genomic_DNA"/>
</dbReference>
<dbReference type="InterPro" id="IPR013087">
    <property type="entry name" value="Znf_C2H2_type"/>
</dbReference>
<evidence type="ECO:0000313" key="8">
    <source>
        <dbReference type="Proteomes" id="UP000198287"/>
    </source>
</evidence>
<sequence>MLRPHPTFPCLHCSKSFRSEHNLNYHDLEESKPIVCDVCDSRFADEEKLTRHLASHNYGFFKIQRHTRYHTGDKAEKCDQCDAAFFQPGSLKRHVFRYHGDGTKSHMCHICGTDFNLELDLRTHLKVRHEGKYRATCDTCGYGWGNHTCGETFPHKNALQSHRVKVHGDDPFVCEICAAVFGTLFQLKRHSQIRLGIRPHKCEILENILPLLPFRQFLESRLVSSLWNDAKDEDKKKSEVEEKLDSIEYLRITELQIGIDDNLHPTIANAFSEIGTYLRKLTIKMDLLKGPDFTDFATILTSTPNLVELVWWGVIDENYCHLIQPVFSSVEKLSLGFYSGELQNMGKRAVLWVSSIFPNVQTFSC</sequence>
<evidence type="ECO:0000256" key="1">
    <source>
        <dbReference type="ARBA" id="ARBA00022723"/>
    </source>
</evidence>
<dbReference type="InterPro" id="IPR036236">
    <property type="entry name" value="Znf_C2H2_sf"/>
</dbReference>
<organism evidence="7 8">
    <name type="scientific">Folsomia candida</name>
    <name type="common">Springtail</name>
    <dbReference type="NCBI Taxonomy" id="158441"/>
    <lineage>
        <taxon>Eukaryota</taxon>
        <taxon>Metazoa</taxon>
        <taxon>Ecdysozoa</taxon>
        <taxon>Arthropoda</taxon>
        <taxon>Hexapoda</taxon>
        <taxon>Collembola</taxon>
        <taxon>Entomobryomorpha</taxon>
        <taxon>Isotomoidea</taxon>
        <taxon>Isotomidae</taxon>
        <taxon>Proisotominae</taxon>
        <taxon>Folsomia</taxon>
    </lineage>
</organism>